<keyword evidence="8" id="KW-0963">Cytoplasm</keyword>
<keyword evidence="2 8" id="KW-0808">Transferase</keyword>
<evidence type="ECO:0000256" key="8">
    <source>
        <dbReference type="HAMAP-Rule" id="MF_00101"/>
    </source>
</evidence>
<keyword evidence="5 8" id="KW-0460">Magnesium</keyword>
<sequence length="156" mass="16344">MILGIGTDLVALPALAEQMRRPGSRFLAGVLTARERRAVRSRVLARGASPEDPAELAPHVGARWAAKEAVVKAWSAALTGIAPPIAPESVDWHDIEVVQDHWGRPSVALRGHVAAEVERTLGGGLAWHLSVSHDGSLAQAVAILERPGAGAEAAGR</sequence>
<keyword evidence="1 8" id="KW-0444">Lipid biosynthesis</keyword>
<comment type="cofactor">
    <cofactor evidence="8">
        <name>Mg(2+)</name>
        <dbReference type="ChEBI" id="CHEBI:18420"/>
    </cofactor>
</comment>
<comment type="caution">
    <text evidence="10">The sequence shown here is derived from an EMBL/GenBank/DDBJ whole genome shotgun (WGS) entry which is preliminary data.</text>
</comment>
<dbReference type="RefSeq" id="WP_380972933.1">
    <property type="nucleotide sequence ID" value="NZ_JBHTEF010000001.1"/>
</dbReference>
<evidence type="ECO:0000256" key="1">
    <source>
        <dbReference type="ARBA" id="ARBA00022516"/>
    </source>
</evidence>
<evidence type="ECO:0000256" key="5">
    <source>
        <dbReference type="ARBA" id="ARBA00022842"/>
    </source>
</evidence>
<dbReference type="NCBIfam" id="TIGR00556">
    <property type="entry name" value="pantethn_trn"/>
    <property type="match status" value="1"/>
</dbReference>
<evidence type="ECO:0000256" key="6">
    <source>
        <dbReference type="ARBA" id="ARBA00023098"/>
    </source>
</evidence>
<dbReference type="HAMAP" id="MF_00101">
    <property type="entry name" value="AcpS"/>
    <property type="match status" value="1"/>
</dbReference>
<evidence type="ECO:0000256" key="7">
    <source>
        <dbReference type="ARBA" id="ARBA00023160"/>
    </source>
</evidence>
<dbReference type="NCBIfam" id="NF000831">
    <property type="entry name" value="PRK00070.3-1"/>
    <property type="match status" value="1"/>
</dbReference>
<feature type="domain" description="4'-phosphopantetheinyl transferase" evidence="9">
    <location>
        <begin position="4"/>
        <end position="113"/>
    </location>
</feature>
<keyword evidence="4 8" id="KW-0276">Fatty acid metabolism</keyword>
<comment type="similarity">
    <text evidence="8">Belongs to the P-Pant transferase superfamily. AcpS family.</text>
</comment>
<evidence type="ECO:0000313" key="11">
    <source>
        <dbReference type="Proteomes" id="UP001596527"/>
    </source>
</evidence>
<keyword evidence="11" id="KW-1185">Reference proteome</keyword>
<accession>A0ABW2SKL6</accession>
<comment type="catalytic activity">
    <reaction evidence="8">
        <text>apo-[ACP] + CoA = holo-[ACP] + adenosine 3',5'-bisphosphate + H(+)</text>
        <dbReference type="Rhea" id="RHEA:12068"/>
        <dbReference type="Rhea" id="RHEA-COMP:9685"/>
        <dbReference type="Rhea" id="RHEA-COMP:9690"/>
        <dbReference type="ChEBI" id="CHEBI:15378"/>
        <dbReference type="ChEBI" id="CHEBI:29999"/>
        <dbReference type="ChEBI" id="CHEBI:57287"/>
        <dbReference type="ChEBI" id="CHEBI:58343"/>
        <dbReference type="ChEBI" id="CHEBI:64479"/>
        <dbReference type="EC" id="2.7.8.7"/>
    </reaction>
</comment>
<dbReference type="InterPro" id="IPR008278">
    <property type="entry name" value="4-PPantetheinyl_Trfase_dom"/>
</dbReference>
<comment type="subcellular location">
    <subcellularLocation>
        <location evidence="8">Cytoplasm</location>
    </subcellularLocation>
</comment>
<feature type="binding site" evidence="8">
    <location>
        <position position="8"/>
    </location>
    <ligand>
        <name>Mg(2+)</name>
        <dbReference type="ChEBI" id="CHEBI:18420"/>
    </ligand>
</feature>
<dbReference type="InterPro" id="IPR037143">
    <property type="entry name" value="4-PPantetheinyl_Trfase_dom_sf"/>
</dbReference>
<evidence type="ECO:0000259" key="9">
    <source>
        <dbReference type="Pfam" id="PF01648"/>
    </source>
</evidence>
<dbReference type="InterPro" id="IPR002582">
    <property type="entry name" value="ACPS"/>
</dbReference>
<evidence type="ECO:0000256" key="4">
    <source>
        <dbReference type="ARBA" id="ARBA00022832"/>
    </source>
</evidence>
<evidence type="ECO:0000256" key="3">
    <source>
        <dbReference type="ARBA" id="ARBA00022723"/>
    </source>
</evidence>
<proteinExistence type="inferred from homology"/>
<reference evidence="11" key="1">
    <citation type="journal article" date="2019" name="Int. J. Syst. Evol. Microbiol.">
        <title>The Global Catalogue of Microorganisms (GCM) 10K type strain sequencing project: providing services to taxonomists for standard genome sequencing and annotation.</title>
        <authorList>
            <consortium name="The Broad Institute Genomics Platform"/>
            <consortium name="The Broad Institute Genome Sequencing Center for Infectious Disease"/>
            <person name="Wu L."/>
            <person name="Ma J."/>
        </authorList>
    </citation>
    <scope>NUCLEOTIDE SEQUENCE [LARGE SCALE GENOMIC DNA]</scope>
    <source>
        <strain evidence="11">CCUG 56698</strain>
    </source>
</reference>
<dbReference type="Gene3D" id="3.90.470.20">
    <property type="entry name" value="4'-phosphopantetheinyl transferase domain"/>
    <property type="match status" value="1"/>
</dbReference>
<comment type="function">
    <text evidence="8">Transfers the 4'-phosphopantetheine moiety from coenzyme A to a Ser of acyl-carrier-protein.</text>
</comment>
<dbReference type="EC" id="2.7.8.7" evidence="8"/>
<gene>
    <name evidence="8" type="primary">acpS</name>
    <name evidence="10" type="ORF">ACFQWG_05505</name>
</gene>
<protein>
    <recommendedName>
        <fullName evidence="8">Holo-[acyl-carrier-protein] synthase</fullName>
        <shortName evidence="8">Holo-ACP synthase</shortName>
        <ecNumber evidence="8">2.7.8.7</ecNumber>
    </recommendedName>
    <alternativeName>
        <fullName evidence="8">4'-phosphopantetheinyl transferase AcpS</fullName>
    </alternativeName>
</protein>
<keyword evidence="3 8" id="KW-0479">Metal-binding</keyword>
<keyword evidence="6 8" id="KW-0443">Lipid metabolism</keyword>
<feature type="binding site" evidence="8">
    <location>
        <position position="68"/>
    </location>
    <ligand>
        <name>Mg(2+)</name>
        <dbReference type="ChEBI" id="CHEBI:18420"/>
    </ligand>
</feature>
<dbReference type="Pfam" id="PF01648">
    <property type="entry name" value="ACPS"/>
    <property type="match status" value="1"/>
</dbReference>
<dbReference type="GO" id="GO:0008897">
    <property type="term" value="F:holo-[acyl-carrier-protein] synthase activity"/>
    <property type="evidence" value="ECO:0007669"/>
    <property type="project" value="UniProtKB-EC"/>
</dbReference>
<dbReference type="Proteomes" id="UP001596527">
    <property type="component" value="Unassembled WGS sequence"/>
</dbReference>
<dbReference type="SUPFAM" id="SSF56214">
    <property type="entry name" value="4'-phosphopantetheinyl transferase"/>
    <property type="match status" value="1"/>
</dbReference>
<dbReference type="InterPro" id="IPR004568">
    <property type="entry name" value="Ppantetheine-prot_Trfase_dom"/>
</dbReference>
<evidence type="ECO:0000256" key="2">
    <source>
        <dbReference type="ARBA" id="ARBA00022679"/>
    </source>
</evidence>
<name>A0ABW2SKL6_9ACTO</name>
<organism evidence="10 11">
    <name type="scientific">Schaalia naturae</name>
    <dbReference type="NCBI Taxonomy" id="635203"/>
    <lineage>
        <taxon>Bacteria</taxon>
        <taxon>Bacillati</taxon>
        <taxon>Actinomycetota</taxon>
        <taxon>Actinomycetes</taxon>
        <taxon>Actinomycetales</taxon>
        <taxon>Actinomycetaceae</taxon>
        <taxon>Schaalia</taxon>
    </lineage>
</organism>
<keyword evidence="7 8" id="KW-0275">Fatty acid biosynthesis</keyword>
<evidence type="ECO:0000313" key="10">
    <source>
        <dbReference type="EMBL" id="MFC7580664.1"/>
    </source>
</evidence>
<dbReference type="EMBL" id="JBHTEF010000001">
    <property type="protein sequence ID" value="MFC7580664.1"/>
    <property type="molecule type" value="Genomic_DNA"/>
</dbReference>